<evidence type="ECO:0000259" key="1">
    <source>
        <dbReference type="Pfam" id="PF00561"/>
    </source>
</evidence>
<proteinExistence type="predicted"/>
<dbReference type="InterPro" id="IPR000073">
    <property type="entry name" value="AB_hydrolase_1"/>
</dbReference>
<dbReference type="GO" id="GO:0016787">
    <property type="term" value="F:hydrolase activity"/>
    <property type="evidence" value="ECO:0007669"/>
    <property type="project" value="UniProtKB-KW"/>
</dbReference>
<comment type="caution">
    <text evidence="2">The sequence shown here is derived from an EMBL/GenBank/DDBJ whole genome shotgun (WGS) entry which is preliminary data.</text>
</comment>
<dbReference type="InterPro" id="IPR029058">
    <property type="entry name" value="AB_hydrolase_fold"/>
</dbReference>
<dbReference type="Proteomes" id="UP000479293">
    <property type="component" value="Unassembled WGS sequence"/>
</dbReference>
<name>A0A7C9FQ45_9BACT</name>
<reference evidence="2 3" key="1">
    <citation type="submission" date="2019-10" db="EMBL/GenBank/DDBJ databases">
        <title>Draft Genome Sequence of Cytophagaceae sp. SJW1-29.</title>
        <authorList>
            <person name="Choi A."/>
        </authorList>
    </citation>
    <scope>NUCLEOTIDE SEQUENCE [LARGE SCALE GENOMIC DNA]</scope>
    <source>
        <strain evidence="2 3">SJW1-29</strain>
    </source>
</reference>
<keyword evidence="3" id="KW-1185">Reference proteome</keyword>
<sequence>MNKLTLHCDRLGQGPNILLAFHGAGQTGHACYDAFAVHLGDYYTLYAFDLFFHGQSHGLSGKDDFSDDDILTKVLWKNFIQDFITTHTISRFDVAGFSLGGRYALATAEAFPELTDRLLLMAPDGVVEHPLYALATRFAPARWIFRQLVRNPRPLFAVAETARRLRIIPKNLLYFIRYMLDTPEERKRLYRTWVSLRELSFSIGPLQKVLEANGVEMWLFAGKYDTLFPPERLKVLSKLLPPARFVILECGHNHLVERAAAYLDVVRASRPS</sequence>
<accession>A0A7C9FQ45</accession>
<dbReference type="PANTHER" id="PTHR43139">
    <property type="entry name" value="SI:DKEY-122A22.2"/>
    <property type="match status" value="1"/>
</dbReference>
<evidence type="ECO:0000313" key="2">
    <source>
        <dbReference type="EMBL" id="MPR34349.1"/>
    </source>
</evidence>
<dbReference type="PANTHER" id="PTHR43139:SF52">
    <property type="entry name" value="SI:DKEY-122A22.2"/>
    <property type="match status" value="1"/>
</dbReference>
<organism evidence="2 3">
    <name type="scientific">Salmonirosea aquatica</name>
    <dbReference type="NCBI Taxonomy" id="2654236"/>
    <lineage>
        <taxon>Bacteria</taxon>
        <taxon>Pseudomonadati</taxon>
        <taxon>Bacteroidota</taxon>
        <taxon>Cytophagia</taxon>
        <taxon>Cytophagales</taxon>
        <taxon>Spirosomataceae</taxon>
        <taxon>Salmonirosea</taxon>
    </lineage>
</organism>
<dbReference type="AlphaFoldDB" id="A0A7C9FQ45"/>
<dbReference type="EMBL" id="WHLY01000002">
    <property type="protein sequence ID" value="MPR34349.1"/>
    <property type="molecule type" value="Genomic_DNA"/>
</dbReference>
<feature type="domain" description="AB hydrolase-1" evidence="1">
    <location>
        <begin position="17"/>
        <end position="257"/>
    </location>
</feature>
<protein>
    <submittedName>
        <fullName evidence="2">Alpha/beta fold hydrolase</fullName>
    </submittedName>
</protein>
<evidence type="ECO:0000313" key="3">
    <source>
        <dbReference type="Proteomes" id="UP000479293"/>
    </source>
</evidence>
<dbReference type="Pfam" id="PF00561">
    <property type="entry name" value="Abhydrolase_1"/>
    <property type="match status" value="1"/>
</dbReference>
<dbReference type="SUPFAM" id="SSF53474">
    <property type="entry name" value="alpha/beta-Hydrolases"/>
    <property type="match status" value="1"/>
</dbReference>
<dbReference type="RefSeq" id="WP_152760489.1">
    <property type="nucleotide sequence ID" value="NZ_WHLY01000002.1"/>
</dbReference>
<dbReference type="Gene3D" id="3.40.50.1820">
    <property type="entry name" value="alpha/beta hydrolase"/>
    <property type="match status" value="1"/>
</dbReference>
<gene>
    <name evidence="2" type="ORF">GBK04_13525</name>
</gene>
<dbReference type="InterPro" id="IPR052370">
    <property type="entry name" value="Meta-cleavage_hydrolase"/>
</dbReference>
<keyword evidence="2" id="KW-0378">Hydrolase</keyword>